<protein>
    <recommendedName>
        <fullName evidence="1">Gfd2/YDR514C-like C-terminal domain-containing protein</fullName>
    </recommendedName>
</protein>
<name>A0AAD7C4J1_9AGAR</name>
<dbReference type="Proteomes" id="UP001221142">
    <property type="component" value="Unassembled WGS sequence"/>
</dbReference>
<dbReference type="Pfam" id="PF21762">
    <property type="entry name" value="DEDDh_C"/>
    <property type="match status" value="1"/>
</dbReference>
<sequence length="406" mass="46149">MAPIVTGYYRYTDIWFKWPEVLPAEYRDPLKGVIAHDALVHPQNPLHPDVAGVTLYQGIFHDGEARLLFSSAQVDYVRYWLKAMNLTKELIPLPYSECLLTEAEFSAVSPVQFMTGGDLRVATKNIDKNNKRLKGSNVGLTQRRAVFERVRQMWSSKVGSWLAVDFEEWERDHTVVTEFGWSSFRYEEGTEVEEQGHFTVAEARSLRNGQYITDVREHYIFGESQEVSKADLKRKLKDLISGMPRPLFLVFHDPSQDIKTLKRLQAPIETAVLDIPDKTPEDGIFIVDTAVLFAALCGEATGTRGLGQMCNQLQVFVKYLPNPGDESWLHNAGNDAHYTLLALKEMAGGEPLDMQREQRWPNRTGLPEAKLQVKFEDYEEYSDYEDQEGVMGGYDSRTGALVDAVQ</sequence>
<evidence type="ECO:0000313" key="3">
    <source>
        <dbReference type="Proteomes" id="UP001221142"/>
    </source>
</evidence>
<dbReference type="PANTHER" id="PTHR28083">
    <property type="entry name" value="GOOD FOR FULL DBP5 ACTIVITY PROTEIN 2"/>
    <property type="match status" value="1"/>
</dbReference>
<dbReference type="AlphaFoldDB" id="A0AAD7C4J1"/>
<reference evidence="2" key="1">
    <citation type="submission" date="2023-03" db="EMBL/GenBank/DDBJ databases">
        <title>Massive genome expansion in bonnet fungi (Mycena s.s.) driven by repeated elements and novel gene families across ecological guilds.</title>
        <authorList>
            <consortium name="Lawrence Berkeley National Laboratory"/>
            <person name="Harder C.B."/>
            <person name="Miyauchi S."/>
            <person name="Viragh M."/>
            <person name="Kuo A."/>
            <person name="Thoen E."/>
            <person name="Andreopoulos B."/>
            <person name="Lu D."/>
            <person name="Skrede I."/>
            <person name="Drula E."/>
            <person name="Henrissat B."/>
            <person name="Morin E."/>
            <person name="Kohler A."/>
            <person name="Barry K."/>
            <person name="LaButti K."/>
            <person name="Morin E."/>
            <person name="Salamov A."/>
            <person name="Lipzen A."/>
            <person name="Mereny Z."/>
            <person name="Hegedus B."/>
            <person name="Baldrian P."/>
            <person name="Stursova M."/>
            <person name="Weitz H."/>
            <person name="Taylor A."/>
            <person name="Grigoriev I.V."/>
            <person name="Nagy L.G."/>
            <person name="Martin F."/>
            <person name="Kauserud H."/>
        </authorList>
    </citation>
    <scope>NUCLEOTIDE SEQUENCE</scope>
    <source>
        <strain evidence="2">9284</strain>
    </source>
</reference>
<proteinExistence type="predicted"/>
<dbReference type="EMBL" id="JARKIF010000005">
    <property type="protein sequence ID" value="KAJ7638907.1"/>
    <property type="molecule type" value="Genomic_DNA"/>
</dbReference>
<dbReference type="SUPFAM" id="SSF53098">
    <property type="entry name" value="Ribonuclease H-like"/>
    <property type="match status" value="1"/>
</dbReference>
<keyword evidence="3" id="KW-1185">Reference proteome</keyword>
<dbReference type="InterPro" id="IPR012337">
    <property type="entry name" value="RNaseH-like_sf"/>
</dbReference>
<evidence type="ECO:0000313" key="2">
    <source>
        <dbReference type="EMBL" id="KAJ7638907.1"/>
    </source>
</evidence>
<dbReference type="InterPro" id="IPR040151">
    <property type="entry name" value="Gfd2/YDR514C-like"/>
</dbReference>
<gene>
    <name evidence="2" type="ORF">FB45DRAFT_904238</name>
</gene>
<dbReference type="InterPro" id="IPR048519">
    <property type="entry name" value="Gfd2/YDR514C-like_C"/>
</dbReference>
<dbReference type="GO" id="GO:0005634">
    <property type="term" value="C:nucleus"/>
    <property type="evidence" value="ECO:0007669"/>
    <property type="project" value="TreeGrafter"/>
</dbReference>
<feature type="domain" description="Gfd2/YDR514C-like C-terminal" evidence="1">
    <location>
        <begin position="161"/>
        <end position="346"/>
    </location>
</feature>
<dbReference type="PANTHER" id="PTHR28083:SF1">
    <property type="entry name" value="GOOD FOR FULL DBP5 ACTIVITY PROTEIN 2"/>
    <property type="match status" value="1"/>
</dbReference>
<comment type="caution">
    <text evidence="2">The sequence shown here is derived from an EMBL/GenBank/DDBJ whole genome shotgun (WGS) entry which is preliminary data.</text>
</comment>
<organism evidence="2 3">
    <name type="scientific">Roridomyces roridus</name>
    <dbReference type="NCBI Taxonomy" id="1738132"/>
    <lineage>
        <taxon>Eukaryota</taxon>
        <taxon>Fungi</taxon>
        <taxon>Dikarya</taxon>
        <taxon>Basidiomycota</taxon>
        <taxon>Agaricomycotina</taxon>
        <taxon>Agaricomycetes</taxon>
        <taxon>Agaricomycetidae</taxon>
        <taxon>Agaricales</taxon>
        <taxon>Marasmiineae</taxon>
        <taxon>Mycenaceae</taxon>
        <taxon>Roridomyces</taxon>
    </lineage>
</organism>
<evidence type="ECO:0000259" key="1">
    <source>
        <dbReference type="Pfam" id="PF21762"/>
    </source>
</evidence>
<accession>A0AAD7C4J1</accession>